<dbReference type="SUPFAM" id="SSF52540">
    <property type="entry name" value="P-loop containing nucleoside triphosphate hydrolases"/>
    <property type="match status" value="1"/>
</dbReference>
<feature type="domain" description="Era-type G" evidence="10">
    <location>
        <begin position="1"/>
        <end position="166"/>
    </location>
</feature>
<dbReference type="CDD" id="cd04163">
    <property type="entry name" value="Era"/>
    <property type="match status" value="1"/>
</dbReference>
<reference evidence="11 12" key="1">
    <citation type="submission" date="2013-04" db="EMBL/GenBank/DDBJ databases">
        <title>Oceanococcus atlanticus 22II-S10r2 Genome Sequencing.</title>
        <authorList>
            <person name="Lai Q."/>
            <person name="Li G."/>
            <person name="Shao Z."/>
        </authorList>
    </citation>
    <scope>NUCLEOTIDE SEQUENCE [LARGE SCALE GENOMIC DNA]</scope>
    <source>
        <strain evidence="11 12">22II-S10r2</strain>
    </source>
</reference>
<keyword evidence="4 6" id="KW-0694">RNA-binding</keyword>
<dbReference type="NCBIfam" id="TIGR00231">
    <property type="entry name" value="small_GTP"/>
    <property type="match status" value="1"/>
</dbReference>
<dbReference type="GO" id="GO:0000028">
    <property type="term" value="P:ribosomal small subunit assembly"/>
    <property type="evidence" value="ECO:0007669"/>
    <property type="project" value="TreeGrafter"/>
</dbReference>
<keyword evidence="6" id="KW-0963">Cytoplasm</keyword>
<dbReference type="PANTHER" id="PTHR42698">
    <property type="entry name" value="GTPASE ERA"/>
    <property type="match status" value="1"/>
</dbReference>
<dbReference type="GO" id="GO:0043024">
    <property type="term" value="F:ribosomal small subunit binding"/>
    <property type="evidence" value="ECO:0007669"/>
    <property type="project" value="TreeGrafter"/>
</dbReference>
<proteinExistence type="inferred from homology"/>
<evidence type="ECO:0000256" key="6">
    <source>
        <dbReference type="HAMAP-Rule" id="MF_00367"/>
    </source>
</evidence>
<feature type="binding site" evidence="6">
    <location>
        <begin position="52"/>
        <end position="56"/>
    </location>
    <ligand>
        <name>GTP</name>
        <dbReference type="ChEBI" id="CHEBI:37565"/>
    </ligand>
</feature>
<evidence type="ECO:0000256" key="7">
    <source>
        <dbReference type="PROSITE-ProRule" id="PRU01050"/>
    </source>
</evidence>
<dbReference type="AlphaFoldDB" id="A0A1Y1SDC3"/>
<protein>
    <recommendedName>
        <fullName evidence="2 6">GTPase Era</fullName>
    </recommendedName>
</protein>
<feature type="region of interest" description="G5" evidence="7">
    <location>
        <begin position="145"/>
        <end position="147"/>
    </location>
</feature>
<feature type="binding site" evidence="6">
    <location>
        <begin position="115"/>
        <end position="118"/>
    </location>
    <ligand>
        <name>GTP</name>
        <dbReference type="ChEBI" id="CHEBI:37565"/>
    </ligand>
</feature>
<dbReference type="GO" id="GO:0070181">
    <property type="term" value="F:small ribosomal subunit rRNA binding"/>
    <property type="evidence" value="ECO:0007669"/>
    <property type="project" value="UniProtKB-UniRule"/>
</dbReference>
<dbReference type="InterPro" id="IPR006073">
    <property type="entry name" value="GTP-bd"/>
</dbReference>
<dbReference type="NCBIfam" id="NF000908">
    <property type="entry name" value="PRK00089.1"/>
    <property type="match status" value="1"/>
</dbReference>
<evidence type="ECO:0000259" key="9">
    <source>
        <dbReference type="PROSITE" id="PS50823"/>
    </source>
</evidence>
<evidence type="ECO:0000256" key="5">
    <source>
        <dbReference type="ARBA" id="ARBA00023134"/>
    </source>
</evidence>
<keyword evidence="3 6" id="KW-0547">Nucleotide-binding</keyword>
<comment type="subunit">
    <text evidence="6">Monomer.</text>
</comment>
<sequence length="291" mass="32455">MALVGRPNVGKSTLMNALLGERLSIVSPKAQTTRHRVMGVLTRADSQYVFVDTPGQADIQGKALNRLLDRTAISAMADVDVTLWVVEPRRWTSADDQMLARMQRARPGNLGLILSKVDQIKDKSALLPEIGRLHALIQPDFLVPLSATKGDNLEALFSELDQRLPEGPWLYDADTLTPHSAEFLVAEHIRQQLFLRLNKELPYATTVTIDRMSQSDHGNEVHATIWVNRPSHKGIVIGKQGQGLKAIGQSARERLQGLFDQSFDIHLWVKVREGWADHEDSLRAFGYGATE</sequence>
<evidence type="ECO:0000313" key="12">
    <source>
        <dbReference type="Proteomes" id="UP000192342"/>
    </source>
</evidence>
<dbReference type="Gene3D" id="3.40.50.300">
    <property type="entry name" value="P-loop containing nucleotide triphosphate hydrolases"/>
    <property type="match status" value="1"/>
</dbReference>
<dbReference type="Pfam" id="PF01926">
    <property type="entry name" value="MMR_HSR1"/>
    <property type="match status" value="1"/>
</dbReference>
<comment type="subcellular location">
    <subcellularLocation>
        <location evidence="6">Cytoplasm</location>
    </subcellularLocation>
    <subcellularLocation>
        <location evidence="6">Cell membrane</location>
        <topology evidence="6">Peripheral membrane protein</topology>
    </subcellularLocation>
</comment>
<dbReference type="InterPro" id="IPR009019">
    <property type="entry name" value="KH_sf_prok-type"/>
</dbReference>
<keyword evidence="5 6" id="KW-0342">GTP-binding</keyword>
<dbReference type="InterPro" id="IPR030388">
    <property type="entry name" value="G_ERA_dom"/>
</dbReference>
<dbReference type="NCBIfam" id="TIGR00436">
    <property type="entry name" value="era"/>
    <property type="match status" value="1"/>
</dbReference>
<dbReference type="InterPro" id="IPR015946">
    <property type="entry name" value="KH_dom-like_a/b"/>
</dbReference>
<keyword evidence="6" id="KW-0472">Membrane</keyword>
<dbReference type="GO" id="GO:0005525">
    <property type="term" value="F:GTP binding"/>
    <property type="evidence" value="ECO:0007669"/>
    <property type="project" value="UniProtKB-UniRule"/>
</dbReference>
<feature type="region of interest" description="G4" evidence="7">
    <location>
        <begin position="115"/>
        <end position="118"/>
    </location>
</feature>
<keyword evidence="6" id="KW-0699">rRNA-binding</keyword>
<evidence type="ECO:0000256" key="8">
    <source>
        <dbReference type="RuleBase" id="RU003761"/>
    </source>
</evidence>
<feature type="region of interest" description="G1" evidence="7">
    <location>
        <begin position="5"/>
        <end position="12"/>
    </location>
</feature>
<dbReference type="EMBL" id="AQQV01000002">
    <property type="protein sequence ID" value="ORE86969.1"/>
    <property type="molecule type" value="Genomic_DNA"/>
</dbReference>
<feature type="binding site" evidence="6">
    <location>
        <begin position="5"/>
        <end position="12"/>
    </location>
    <ligand>
        <name>GTP</name>
        <dbReference type="ChEBI" id="CHEBI:37565"/>
    </ligand>
</feature>
<comment type="function">
    <text evidence="6">An essential GTPase that binds both GDP and GTP, with rapid nucleotide exchange. Plays a role in 16S rRNA processing and 30S ribosomal subunit biogenesis and possibly also in cell cycle regulation and energy metabolism.</text>
</comment>
<feature type="domain" description="KH type-2" evidence="9">
    <location>
        <begin position="189"/>
        <end position="273"/>
    </location>
</feature>
<keyword evidence="6" id="KW-0690">Ribosome biogenesis</keyword>
<dbReference type="CDD" id="cd22534">
    <property type="entry name" value="KH-II_Era"/>
    <property type="match status" value="1"/>
</dbReference>
<dbReference type="Pfam" id="PF07650">
    <property type="entry name" value="KH_2"/>
    <property type="match status" value="1"/>
</dbReference>
<keyword evidence="6" id="KW-1003">Cell membrane</keyword>
<dbReference type="PROSITE" id="PS50823">
    <property type="entry name" value="KH_TYPE_2"/>
    <property type="match status" value="1"/>
</dbReference>
<dbReference type="PROSITE" id="PS51713">
    <property type="entry name" value="G_ERA"/>
    <property type="match status" value="1"/>
</dbReference>
<dbReference type="Gene3D" id="3.30.300.20">
    <property type="match status" value="1"/>
</dbReference>
<dbReference type="STRING" id="1317117.ATO7_08017"/>
<dbReference type="Proteomes" id="UP000192342">
    <property type="component" value="Unassembled WGS sequence"/>
</dbReference>
<name>A0A1Y1SDC3_9GAMM</name>
<dbReference type="PANTHER" id="PTHR42698:SF1">
    <property type="entry name" value="GTPASE ERA, MITOCHONDRIAL"/>
    <property type="match status" value="1"/>
</dbReference>
<feature type="region of interest" description="G3" evidence="7">
    <location>
        <begin position="52"/>
        <end position="55"/>
    </location>
</feature>
<dbReference type="GO" id="GO:0003924">
    <property type="term" value="F:GTPase activity"/>
    <property type="evidence" value="ECO:0007669"/>
    <property type="project" value="UniProtKB-UniRule"/>
</dbReference>
<evidence type="ECO:0000259" key="10">
    <source>
        <dbReference type="PROSITE" id="PS51713"/>
    </source>
</evidence>
<comment type="similarity">
    <text evidence="1 6 7 8">Belongs to the TRAFAC class TrmE-Era-EngA-EngB-Septin-like GTPase superfamily. Era GTPase family.</text>
</comment>
<evidence type="ECO:0000256" key="4">
    <source>
        <dbReference type="ARBA" id="ARBA00022884"/>
    </source>
</evidence>
<evidence type="ECO:0000256" key="2">
    <source>
        <dbReference type="ARBA" id="ARBA00020484"/>
    </source>
</evidence>
<dbReference type="GO" id="GO:0005886">
    <property type="term" value="C:plasma membrane"/>
    <property type="evidence" value="ECO:0007669"/>
    <property type="project" value="UniProtKB-SubCell"/>
</dbReference>
<organism evidence="11 12">
    <name type="scientific">Oceanococcus atlanticus</name>
    <dbReference type="NCBI Taxonomy" id="1317117"/>
    <lineage>
        <taxon>Bacteria</taxon>
        <taxon>Pseudomonadati</taxon>
        <taxon>Pseudomonadota</taxon>
        <taxon>Gammaproteobacteria</taxon>
        <taxon>Chromatiales</taxon>
        <taxon>Oceanococcaceae</taxon>
        <taxon>Oceanococcus</taxon>
    </lineage>
</organism>
<dbReference type="InterPro" id="IPR005662">
    <property type="entry name" value="GTPase_Era-like"/>
</dbReference>
<dbReference type="SUPFAM" id="SSF54814">
    <property type="entry name" value="Prokaryotic type KH domain (KH-domain type II)"/>
    <property type="match status" value="1"/>
</dbReference>
<gene>
    <name evidence="6" type="primary">era</name>
    <name evidence="11" type="ORF">ATO7_08017</name>
</gene>
<dbReference type="InterPro" id="IPR004044">
    <property type="entry name" value="KH_dom_type_2"/>
</dbReference>
<dbReference type="InterPro" id="IPR005225">
    <property type="entry name" value="Small_GTP-bd"/>
</dbReference>
<evidence type="ECO:0000256" key="1">
    <source>
        <dbReference type="ARBA" id="ARBA00007921"/>
    </source>
</evidence>
<keyword evidence="12" id="KW-1185">Reference proteome</keyword>
<comment type="caution">
    <text evidence="11">The sequence shown here is derived from an EMBL/GenBank/DDBJ whole genome shotgun (WGS) entry which is preliminary data.</text>
</comment>
<dbReference type="GO" id="GO:0005829">
    <property type="term" value="C:cytosol"/>
    <property type="evidence" value="ECO:0007669"/>
    <property type="project" value="TreeGrafter"/>
</dbReference>
<dbReference type="HAMAP" id="MF_00367">
    <property type="entry name" value="GTPase_Era"/>
    <property type="match status" value="1"/>
</dbReference>
<feature type="region of interest" description="G2" evidence="7">
    <location>
        <begin position="31"/>
        <end position="35"/>
    </location>
</feature>
<dbReference type="InterPro" id="IPR027417">
    <property type="entry name" value="P-loop_NTPase"/>
</dbReference>
<evidence type="ECO:0000313" key="11">
    <source>
        <dbReference type="EMBL" id="ORE86969.1"/>
    </source>
</evidence>
<accession>A0A1Y1SDC3</accession>
<evidence type="ECO:0000256" key="3">
    <source>
        <dbReference type="ARBA" id="ARBA00022741"/>
    </source>
</evidence>